<sequence length="103" mass="11636">MKKTIISLIIGIILFVTYTQITLFSIQPIGAIPEGKTLVILRLNKTNFIDSADAMCLREMGSLNLLCRGMMLNAVTQKTKILFSLPYNEFLYKISTNGKEYIK</sequence>
<dbReference type="AlphaFoldDB" id="A0AAE7BDW8"/>
<name>A0AAE7BDW8_9BACT</name>
<proteinExistence type="predicted"/>
<accession>A0AAE7BDW8</accession>
<evidence type="ECO:0000313" key="2">
    <source>
        <dbReference type="Proteomes" id="UP000503313"/>
    </source>
</evidence>
<keyword evidence="2" id="KW-1185">Reference proteome</keyword>
<evidence type="ECO:0000313" key="1">
    <source>
        <dbReference type="EMBL" id="QKF76081.1"/>
    </source>
</evidence>
<gene>
    <name evidence="1" type="ORF">ADFLV_0008</name>
</gene>
<dbReference type="Proteomes" id="UP000503313">
    <property type="component" value="Chromosome"/>
</dbReference>
<reference evidence="1 2" key="1">
    <citation type="submission" date="2020-05" db="EMBL/GenBank/DDBJ databases">
        <title>Complete genome sequencing of Campylobacter and Arcobacter type strains.</title>
        <authorList>
            <person name="Miller W.G."/>
            <person name="Yee E."/>
        </authorList>
    </citation>
    <scope>NUCLEOTIDE SEQUENCE [LARGE SCALE GENOMIC DNA]</scope>
    <source>
        <strain evidence="1 2">LMG 25694</strain>
    </source>
</reference>
<dbReference type="RefSeq" id="WP_129011400.1">
    <property type="nucleotide sequence ID" value="NZ_CP053835.1"/>
</dbReference>
<protein>
    <submittedName>
        <fullName evidence="1">Uncharacterized protein</fullName>
    </submittedName>
</protein>
<organism evidence="1 2">
    <name type="scientific">Arcobacter defluvii</name>
    <dbReference type="NCBI Taxonomy" id="873191"/>
    <lineage>
        <taxon>Bacteria</taxon>
        <taxon>Pseudomonadati</taxon>
        <taxon>Campylobacterota</taxon>
        <taxon>Epsilonproteobacteria</taxon>
        <taxon>Campylobacterales</taxon>
        <taxon>Arcobacteraceae</taxon>
        <taxon>Arcobacter</taxon>
    </lineage>
</organism>
<dbReference type="EMBL" id="CP053835">
    <property type="protein sequence ID" value="QKF76081.1"/>
    <property type="molecule type" value="Genomic_DNA"/>
</dbReference>
<dbReference type="KEGG" id="adz:ADFLV_0008"/>